<accession>A0A4S4DRZ0</accession>
<protein>
    <submittedName>
        <fullName evidence="1">Uncharacterized protein</fullName>
    </submittedName>
</protein>
<proteinExistence type="predicted"/>
<dbReference type="InterPro" id="IPR038925">
    <property type="entry name" value="At3g17800-like"/>
</dbReference>
<evidence type="ECO:0000313" key="1">
    <source>
        <dbReference type="EMBL" id="THG05940.1"/>
    </source>
</evidence>
<dbReference type="Pfam" id="PF05542">
    <property type="entry name" value="DUF760"/>
    <property type="match status" value="1"/>
</dbReference>
<dbReference type="InterPro" id="IPR008479">
    <property type="entry name" value="DUF760"/>
</dbReference>
<reference evidence="1 2" key="1">
    <citation type="journal article" date="2018" name="Proc. Natl. Acad. Sci. U.S.A.">
        <title>Draft genome sequence of Camellia sinensis var. sinensis provides insights into the evolution of the tea genome and tea quality.</title>
        <authorList>
            <person name="Wei C."/>
            <person name="Yang H."/>
            <person name="Wang S."/>
            <person name="Zhao J."/>
            <person name="Liu C."/>
            <person name="Gao L."/>
            <person name="Xia E."/>
            <person name="Lu Y."/>
            <person name="Tai Y."/>
            <person name="She G."/>
            <person name="Sun J."/>
            <person name="Cao H."/>
            <person name="Tong W."/>
            <person name="Gao Q."/>
            <person name="Li Y."/>
            <person name="Deng W."/>
            <person name="Jiang X."/>
            <person name="Wang W."/>
            <person name="Chen Q."/>
            <person name="Zhang S."/>
            <person name="Li H."/>
            <person name="Wu J."/>
            <person name="Wang P."/>
            <person name="Li P."/>
            <person name="Shi C."/>
            <person name="Zheng F."/>
            <person name="Jian J."/>
            <person name="Huang B."/>
            <person name="Shan D."/>
            <person name="Shi M."/>
            <person name="Fang C."/>
            <person name="Yue Y."/>
            <person name="Li F."/>
            <person name="Li D."/>
            <person name="Wei S."/>
            <person name="Han B."/>
            <person name="Jiang C."/>
            <person name="Yin Y."/>
            <person name="Xia T."/>
            <person name="Zhang Z."/>
            <person name="Bennetzen J.L."/>
            <person name="Zhao S."/>
            <person name="Wan X."/>
        </authorList>
    </citation>
    <scope>NUCLEOTIDE SEQUENCE [LARGE SCALE GENOMIC DNA]</scope>
    <source>
        <strain evidence="2">cv. Shuchazao</strain>
        <tissue evidence="1">Leaf</tissue>
    </source>
</reference>
<dbReference type="PANTHER" id="PTHR31808">
    <property type="entry name" value="EXPRESSED PROTEIN"/>
    <property type="match status" value="1"/>
</dbReference>
<gene>
    <name evidence="1" type="ORF">TEA_006745</name>
</gene>
<sequence>METATVVQTSFGICCRRRSSSHLGARSAIGPNYPLFPTKSWVSTSFTNKQYTSISHFESGRKRIAFGSRKCGVIRASSSDSLEPTAPIAPLQLESPVGQFLSQILVSHPHLVPAAVDQQLEQLQTDRDAEKQKDKASASGTDLVLYRRIAEVKANERRKALEEILYALVVQKFMDANVSLIPTIGPSSSDPSSRIDTWPGQDEKLEQLHSAEAYEMIQNHLALILGNRLGDSASVAQISKLRVGQVYAASVMYGYFLKRVDQRFQLEKTMKILPQGLDDEEINVQKTLGEEVRPGGSGSEDSLKKVQSHPEVSSWAGGISPGGFGHGIKSSRLRTYVMSFDGETLQKYATIRSKEAVTIIEKHTEALFGRPEIVITPEGTVDSSKDEFIKISFGGLKRLVLEAVTFGSFLWDVESYVDSRVTNEVVQVTRYHHDVQCFLVCVDANDNHPFLQMISSIPFVIKGLTAKAKAEGVGMDAVDQEYGPNAMQSI</sequence>
<keyword evidence="2" id="KW-1185">Reference proteome</keyword>
<dbReference type="EMBL" id="SDRB02010529">
    <property type="protein sequence ID" value="THG05940.1"/>
    <property type="molecule type" value="Genomic_DNA"/>
</dbReference>
<organism evidence="1 2">
    <name type="scientific">Camellia sinensis var. sinensis</name>
    <name type="common">China tea</name>
    <dbReference type="NCBI Taxonomy" id="542762"/>
    <lineage>
        <taxon>Eukaryota</taxon>
        <taxon>Viridiplantae</taxon>
        <taxon>Streptophyta</taxon>
        <taxon>Embryophyta</taxon>
        <taxon>Tracheophyta</taxon>
        <taxon>Spermatophyta</taxon>
        <taxon>Magnoliopsida</taxon>
        <taxon>eudicotyledons</taxon>
        <taxon>Gunneridae</taxon>
        <taxon>Pentapetalae</taxon>
        <taxon>asterids</taxon>
        <taxon>Ericales</taxon>
        <taxon>Theaceae</taxon>
        <taxon>Camellia</taxon>
    </lineage>
</organism>
<dbReference type="PANTHER" id="PTHR31808:SF4">
    <property type="entry name" value="LIGASE, PUTATIVE (DUF760)-RELATED"/>
    <property type="match status" value="1"/>
</dbReference>
<comment type="caution">
    <text evidence="1">The sequence shown here is derived from an EMBL/GenBank/DDBJ whole genome shotgun (WGS) entry which is preliminary data.</text>
</comment>
<evidence type="ECO:0000313" key="2">
    <source>
        <dbReference type="Proteomes" id="UP000306102"/>
    </source>
</evidence>
<dbReference type="STRING" id="542762.A0A4S4DRZ0"/>
<dbReference type="Proteomes" id="UP000306102">
    <property type="component" value="Unassembled WGS sequence"/>
</dbReference>
<name>A0A4S4DRZ0_CAMSN</name>
<dbReference type="AlphaFoldDB" id="A0A4S4DRZ0"/>